<sequence length="130" mass="15320">MEEEQGRLAFSKRSLSGMECCFLDNLWLVRNLKTSIGIMIIMKKIRWKDELMKIFLFQCLWLNCYCDGFSRYIEGVPVTKGLEDSFLPHHTQEPLIKGLDYNKKIQYIFCYCGRDDLDHSWNHGSLSGLR</sequence>
<dbReference type="PaxDb" id="29760-VIT_12s0035g00730.t01"/>
<name>D7TGV5_VITVI</name>
<dbReference type="EMBL" id="FN595990">
    <property type="protein sequence ID" value="CBI29727.3"/>
    <property type="molecule type" value="Genomic_DNA"/>
</dbReference>
<proteinExistence type="predicted"/>
<dbReference type="HOGENOM" id="CLU_1941915_0_0_1"/>
<reference evidence="2" key="1">
    <citation type="journal article" date="2007" name="Nature">
        <title>The grapevine genome sequence suggests ancestral hexaploidization in major angiosperm phyla.</title>
        <authorList>
            <consortium name="The French-Italian Public Consortium for Grapevine Genome Characterization."/>
            <person name="Jaillon O."/>
            <person name="Aury J.-M."/>
            <person name="Noel B."/>
            <person name="Policriti A."/>
            <person name="Clepet C."/>
            <person name="Casagrande A."/>
            <person name="Choisne N."/>
            <person name="Aubourg S."/>
            <person name="Vitulo N."/>
            <person name="Jubin C."/>
            <person name="Vezzi A."/>
            <person name="Legeai F."/>
            <person name="Hugueney P."/>
            <person name="Dasilva C."/>
            <person name="Horner D."/>
            <person name="Mica E."/>
            <person name="Jublot D."/>
            <person name="Poulain J."/>
            <person name="Bruyere C."/>
            <person name="Billault A."/>
            <person name="Segurens B."/>
            <person name="Gouyvenoux M."/>
            <person name="Ugarte E."/>
            <person name="Cattonaro F."/>
            <person name="Anthouard V."/>
            <person name="Vico V."/>
            <person name="Del Fabbro C."/>
            <person name="Alaux M."/>
            <person name="Di Gaspero G."/>
            <person name="Dumas V."/>
            <person name="Felice N."/>
            <person name="Paillard S."/>
            <person name="Juman I."/>
            <person name="Moroldo M."/>
            <person name="Scalabrin S."/>
            <person name="Canaguier A."/>
            <person name="Le Clainche I."/>
            <person name="Malacrida G."/>
            <person name="Durand E."/>
            <person name="Pesole G."/>
            <person name="Laucou V."/>
            <person name="Chatelet P."/>
            <person name="Merdinoglu D."/>
            <person name="Delledonne M."/>
            <person name="Pezzotti M."/>
            <person name="Lecharny A."/>
            <person name="Scarpelli C."/>
            <person name="Artiguenave F."/>
            <person name="Pe M.E."/>
            <person name="Valle G."/>
            <person name="Morgante M."/>
            <person name="Caboche M."/>
            <person name="Adam-Blondon A.-F."/>
            <person name="Weissenbach J."/>
            <person name="Quetier F."/>
            <person name="Wincker P."/>
        </authorList>
    </citation>
    <scope>NUCLEOTIDE SEQUENCE [LARGE SCALE GENOMIC DNA]</scope>
    <source>
        <strain evidence="2">cv. Pinot noir / PN40024</strain>
    </source>
</reference>
<organism evidence="1 2">
    <name type="scientific">Vitis vinifera</name>
    <name type="common">Grape</name>
    <dbReference type="NCBI Taxonomy" id="29760"/>
    <lineage>
        <taxon>Eukaryota</taxon>
        <taxon>Viridiplantae</taxon>
        <taxon>Streptophyta</taxon>
        <taxon>Embryophyta</taxon>
        <taxon>Tracheophyta</taxon>
        <taxon>Spermatophyta</taxon>
        <taxon>Magnoliopsida</taxon>
        <taxon>eudicotyledons</taxon>
        <taxon>Gunneridae</taxon>
        <taxon>Pentapetalae</taxon>
        <taxon>rosids</taxon>
        <taxon>Vitales</taxon>
        <taxon>Vitaceae</taxon>
        <taxon>Viteae</taxon>
        <taxon>Vitis</taxon>
    </lineage>
</organism>
<keyword evidence="2" id="KW-1185">Reference proteome</keyword>
<protein>
    <submittedName>
        <fullName evidence="1">Uncharacterized protein</fullName>
    </submittedName>
</protein>
<dbReference type="AlphaFoldDB" id="D7TGV5"/>
<gene>
    <name evidence="1" type="ordered locus">VIT_12s0035g00730</name>
</gene>
<dbReference type="Proteomes" id="UP000009183">
    <property type="component" value="Chromosome 12"/>
</dbReference>
<evidence type="ECO:0000313" key="1">
    <source>
        <dbReference type="EMBL" id="CBI29727.3"/>
    </source>
</evidence>
<accession>D7TGV5</accession>
<evidence type="ECO:0000313" key="2">
    <source>
        <dbReference type="Proteomes" id="UP000009183"/>
    </source>
</evidence>
<dbReference type="InParanoid" id="D7TGV5"/>